<name>A0A0A7GG01_GEOAI</name>
<dbReference type="RefSeq" id="WP_193363915.1">
    <property type="nucleotide sequence ID" value="NZ_CP009552.1"/>
</dbReference>
<organism evidence="2 4">
    <name type="scientific">Geoglobus acetivorans</name>
    <dbReference type="NCBI Taxonomy" id="565033"/>
    <lineage>
        <taxon>Archaea</taxon>
        <taxon>Methanobacteriati</taxon>
        <taxon>Methanobacteriota</taxon>
        <taxon>Archaeoglobi</taxon>
        <taxon>Archaeoglobales</taxon>
        <taxon>Archaeoglobaceae</taxon>
        <taxon>Geoglobus</taxon>
    </lineage>
</organism>
<dbReference type="Proteomes" id="UP001492541">
    <property type="component" value="Chromosome"/>
</dbReference>
<evidence type="ECO:0000313" key="3">
    <source>
        <dbReference type="EMBL" id="XAT64206.1"/>
    </source>
</evidence>
<keyword evidence="1" id="KW-0472">Membrane</keyword>
<dbReference type="KEGG" id="gac:GACE_1728"/>
<proteinExistence type="predicted"/>
<dbReference type="EMBL" id="CP009552">
    <property type="protein sequence ID" value="AIY90758.1"/>
    <property type="molecule type" value="Genomic_DNA"/>
</dbReference>
<keyword evidence="1" id="KW-0812">Transmembrane</keyword>
<dbReference type="eggNOG" id="arCOG13645">
    <property type="taxonomic scope" value="Archaea"/>
</dbReference>
<reference evidence="3 5" key="2">
    <citation type="submission" date="2021-11" db="EMBL/GenBank/DDBJ databases">
        <title>Whole genome of Geoglobus acetivorans.</title>
        <authorList>
            <person name="Liu D."/>
        </authorList>
    </citation>
    <scope>NUCLEOTIDE SEQUENCE [LARGE SCALE GENOMIC DNA]</scope>
    <source>
        <strain evidence="3 5">SBH6</strain>
    </source>
</reference>
<dbReference type="GeneID" id="90448464"/>
<keyword evidence="5" id="KW-1185">Reference proteome</keyword>
<feature type="transmembrane region" description="Helical" evidence="1">
    <location>
        <begin position="21"/>
        <end position="46"/>
    </location>
</feature>
<evidence type="ECO:0000313" key="4">
    <source>
        <dbReference type="Proteomes" id="UP000030624"/>
    </source>
</evidence>
<dbReference type="Proteomes" id="UP000030624">
    <property type="component" value="Chromosome"/>
</dbReference>
<gene>
    <name evidence="2" type="ORF">GACE_1728</name>
    <name evidence="3" type="ORF">LPQ35_02230</name>
</gene>
<evidence type="ECO:0000313" key="5">
    <source>
        <dbReference type="Proteomes" id="UP001492541"/>
    </source>
</evidence>
<keyword evidence="1" id="KW-1133">Transmembrane helix</keyword>
<dbReference type="AlphaFoldDB" id="A0A0A7GG01"/>
<reference evidence="2 4" key="1">
    <citation type="journal article" date="2015" name="Appl. Environ. Microbiol.">
        <title>The Geoglobus acetivorans genome: Fe(III) reduction, acetate utilization, autotrophic growth, and degradation of aromatic compounds in a hyperthermophilic archaeon.</title>
        <authorList>
            <person name="Mardanov A.V."/>
            <person name="Slododkina G.B."/>
            <person name="Slobodkin A.I."/>
            <person name="Beletsky A.V."/>
            <person name="Gavrilov S.N."/>
            <person name="Kublanov I.V."/>
            <person name="Bonch-Osmolovskaya E.A."/>
            <person name="Skryabin K.G."/>
            <person name="Ravin N.V."/>
        </authorList>
    </citation>
    <scope>NUCLEOTIDE SEQUENCE [LARGE SCALE GENOMIC DNA]</scope>
    <source>
        <strain evidence="2 4">SBH6</strain>
    </source>
</reference>
<sequence>MISERIFRWLMDEENLVRILKYWWVISTIRVAVGIILFFIIVFGVYDIAGLRG</sequence>
<dbReference type="HOGENOM" id="CLU_3056973_0_0_2"/>
<dbReference type="EMBL" id="CP087714">
    <property type="protein sequence ID" value="XAT64206.1"/>
    <property type="molecule type" value="Genomic_DNA"/>
</dbReference>
<evidence type="ECO:0000313" key="2">
    <source>
        <dbReference type="EMBL" id="AIY90758.1"/>
    </source>
</evidence>
<accession>A0A0A7GG01</accession>
<dbReference type="STRING" id="565033.GACE_1728"/>
<evidence type="ECO:0000256" key="1">
    <source>
        <dbReference type="SAM" id="Phobius"/>
    </source>
</evidence>
<protein>
    <submittedName>
        <fullName evidence="2">Uncharacterized protein</fullName>
    </submittedName>
</protein>